<dbReference type="Proteomes" id="UP000308092">
    <property type="component" value="Unassembled WGS sequence"/>
</dbReference>
<name>A0A4S3J068_9EURO</name>
<dbReference type="VEuPathDB" id="FungiDB:EYZ11_012458"/>
<gene>
    <name evidence="1" type="ORF">EYZ11_012458</name>
</gene>
<accession>A0A4S3J068</accession>
<dbReference type="AlphaFoldDB" id="A0A4S3J068"/>
<keyword evidence="2" id="KW-1185">Reference proteome</keyword>
<proteinExistence type="predicted"/>
<sequence>MVRKQDTNVDHPLTVTVLIAEFHSSDQCAKFCPHFNACL</sequence>
<protein>
    <submittedName>
        <fullName evidence="1">Uncharacterized protein</fullName>
    </submittedName>
</protein>
<dbReference type="EMBL" id="SOSA01000940">
    <property type="protein sequence ID" value="THC88093.1"/>
    <property type="molecule type" value="Genomic_DNA"/>
</dbReference>
<reference evidence="1 2" key="1">
    <citation type="submission" date="2019-03" db="EMBL/GenBank/DDBJ databases">
        <title>The genome sequence of a newly discovered highly antifungal drug resistant Aspergillus species, Aspergillus tanneri NIH 1004.</title>
        <authorList>
            <person name="Mounaud S."/>
            <person name="Singh I."/>
            <person name="Joardar V."/>
            <person name="Pakala S."/>
            <person name="Pakala S."/>
            <person name="Venepally P."/>
            <person name="Hoover J."/>
            <person name="Nierman W."/>
            <person name="Chung J."/>
            <person name="Losada L."/>
        </authorList>
    </citation>
    <scope>NUCLEOTIDE SEQUENCE [LARGE SCALE GENOMIC DNA]</scope>
    <source>
        <strain evidence="1 2">NIH1004</strain>
    </source>
</reference>
<organism evidence="1 2">
    <name type="scientific">Aspergillus tanneri</name>
    <dbReference type="NCBI Taxonomy" id="1220188"/>
    <lineage>
        <taxon>Eukaryota</taxon>
        <taxon>Fungi</taxon>
        <taxon>Dikarya</taxon>
        <taxon>Ascomycota</taxon>
        <taxon>Pezizomycotina</taxon>
        <taxon>Eurotiomycetes</taxon>
        <taxon>Eurotiomycetidae</taxon>
        <taxon>Eurotiales</taxon>
        <taxon>Aspergillaceae</taxon>
        <taxon>Aspergillus</taxon>
        <taxon>Aspergillus subgen. Circumdati</taxon>
    </lineage>
</organism>
<evidence type="ECO:0000313" key="2">
    <source>
        <dbReference type="Proteomes" id="UP000308092"/>
    </source>
</evidence>
<evidence type="ECO:0000313" key="1">
    <source>
        <dbReference type="EMBL" id="THC88093.1"/>
    </source>
</evidence>
<comment type="caution">
    <text evidence="1">The sequence shown here is derived from an EMBL/GenBank/DDBJ whole genome shotgun (WGS) entry which is preliminary data.</text>
</comment>